<dbReference type="Proteomes" id="UP000077245">
    <property type="component" value="Unassembled WGS sequence"/>
</dbReference>
<dbReference type="PANTHER" id="PTHR30126">
    <property type="entry name" value="HTH-TYPE TRANSCRIPTIONAL REGULATOR"/>
    <property type="match status" value="1"/>
</dbReference>
<gene>
    <name evidence="6" type="ORF">MBCUR_14020</name>
</gene>
<protein>
    <submittedName>
        <fullName evidence="6">DNA-binding transcriptional regulator IlvY</fullName>
    </submittedName>
</protein>
<organism evidence="6 7">
    <name type="scientific">Methanobrevibacter curvatus</name>
    <dbReference type="NCBI Taxonomy" id="49547"/>
    <lineage>
        <taxon>Archaea</taxon>
        <taxon>Methanobacteriati</taxon>
        <taxon>Methanobacteriota</taxon>
        <taxon>Methanomada group</taxon>
        <taxon>Methanobacteria</taxon>
        <taxon>Methanobacteriales</taxon>
        <taxon>Methanobacteriaceae</taxon>
        <taxon>Methanobrevibacter</taxon>
    </lineage>
</organism>
<dbReference type="Pfam" id="PF00126">
    <property type="entry name" value="HTH_1"/>
    <property type="match status" value="1"/>
</dbReference>
<dbReference type="GO" id="GO:0000976">
    <property type="term" value="F:transcription cis-regulatory region binding"/>
    <property type="evidence" value="ECO:0007669"/>
    <property type="project" value="TreeGrafter"/>
</dbReference>
<dbReference type="InterPro" id="IPR036388">
    <property type="entry name" value="WH-like_DNA-bd_sf"/>
</dbReference>
<reference evidence="6 7" key="1">
    <citation type="submission" date="2016-04" db="EMBL/GenBank/DDBJ databases">
        <title>Genome sequence of Methanobrevibacter curvatus DSM 11111.</title>
        <authorList>
            <person name="Poehlein A."/>
            <person name="Seedorf H."/>
            <person name="Daniel R."/>
        </authorList>
    </citation>
    <scope>NUCLEOTIDE SEQUENCE [LARGE SCALE GENOMIC DNA]</scope>
    <source>
        <strain evidence="6 7">DSM 11111</strain>
    </source>
</reference>
<name>A0A166A2X9_9EURY</name>
<dbReference type="PATRIC" id="fig|49547.3.peg.1499"/>
<dbReference type="SUPFAM" id="SSF53850">
    <property type="entry name" value="Periplasmic binding protein-like II"/>
    <property type="match status" value="1"/>
</dbReference>
<dbReference type="STRING" id="49547.MBCUR_14020"/>
<dbReference type="OrthoDB" id="62169at2157"/>
<evidence type="ECO:0000256" key="3">
    <source>
        <dbReference type="ARBA" id="ARBA00023125"/>
    </source>
</evidence>
<dbReference type="SUPFAM" id="SSF46785">
    <property type="entry name" value="Winged helix' DNA-binding domain"/>
    <property type="match status" value="1"/>
</dbReference>
<evidence type="ECO:0000259" key="5">
    <source>
        <dbReference type="PROSITE" id="PS50931"/>
    </source>
</evidence>
<dbReference type="EMBL" id="LWMV01000186">
    <property type="protein sequence ID" value="KZX11493.1"/>
    <property type="molecule type" value="Genomic_DNA"/>
</dbReference>
<proteinExistence type="inferred from homology"/>
<keyword evidence="3 6" id="KW-0238">DNA-binding</keyword>
<comment type="caution">
    <text evidence="6">The sequence shown here is derived from an EMBL/GenBank/DDBJ whole genome shotgun (WGS) entry which is preliminary data.</text>
</comment>
<evidence type="ECO:0000313" key="6">
    <source>
        <dbReference type="EMBL" id="KZX11493.1"/>
    </source>
</evidence>
<dbReference type="GO" id="GO:0003700">
    <property type="term" value="F:DNA-binding transcription factor activity"/>
    <property type="evidence" value="ECO:0007669"/>
    <property type="project" value="InterPro"/>
</dbReference>
<feature type="domain" description="HTH lysR-type" evidence="5">
    <location>
        <begin position="16"/>
        <end position="73"/>
    </location>
</feature>
<dbReference type="InterPro" id="IPR036390">
    <property type="entry name" value="WH_DNA-bd_sf"/>
</dbReference>
<evidence type="ECO:0000256" key="4">
    <source>
        <dbReference type="ARBA" id="ARBA00023163"/>
    </source>
</evidence>
<evidence type="ECO:0000256" key="2">
    <source>
        <dbReference type="ARBA" id="ARBA00023015"/>
    </source>
</evidence>
<dbReference type="PANTHER" id="PTHR30126:SF40">
    <property type="entry name" value="HTH-TYPE TRANSCRIPTIONAL REGULATOR GLTR"/>
    <property type="match status" value="1"/>
</dbReference>
<comment type="similarity">
    <text evidence="1">Belongs to the LysR transcriptional regulatory family.</text>
</comment>
<dbReference type="RefSeq" id="WP_067091963.1">
    <property type="nucleotide sequence ID" value="NZ_LWMV01000186.1"/>
</dbReference>
<dbReference type="PROSITE" id="PS50931">
    <property type="entry name" value="HTH_LYSR"/>
    <property type="match status" value="1"/>
</dbReference>
<sequence length="310" mass="35779">MKFEPKIGLKLDENFYDYKLFESLEALSKTFSQRKTAEILDVSAPVLNRRIKNVEKKLGYELTQTTPKGTELSKNGLNLLNKYINYKKKLEEFDNIKIFGGPIVLGLLEYLSIDFKESHLEEEKKKEEKCSTNLNISLYSSDNSSAYEMFKRNFVDILALDDPLLAFQKDLEFIPIASDTLSLVSNNNINLKKIKSVEDLKNLKFISVEGSAQRLAWQTLKDLNIPFSIVKEVKSQYDAYKIVSNSENIYTFLNTSFFKGDEILKNQTEHVLSLIIKNKENSKVNNFIDYILNNGKKIIKEQGFLQLKSY</sequence>
<dbReference type="Gene3D" id="1.10.10.10">
    <property type="entry name" value="Winged helix-like DNA-binding domain superfamily/Winged helix DNA-binding domain"/>
    <property type="match status" value="1"/>
</dbReference>
<accession>A0A166A2X9</accession>
<dbReference type="AlphaFoldDB" id="A0A166A2X9"/>
<evidence type="ECO:0000313" key="7">
    <source>
        <dbReference type="Proteomes" id="UP000077245"/>
    </source>
</evidence>
<keyword evidence="7" id="KW-1185">Reference proteome</keyword>
<keyword evidence="2" id="KW-0805">Transcription regulation</keyword>
<dbReference type="InterPro" id="IPR000847">
    <property type="entry name" value="LysR_HTH_N"/>
</dbReference>
<keyword evidence="4" id="KW-0804">Transcription</keyword>
<evidence type="ECO:0000256" key="1">
    <source>
        <dbReference type="ARBA" id="ARBA00009437"/>
    </source>
</evidence>